<evidence type="ECO:0000256" key="1">
    <source>
        <dbReference type="SAM" id="MobiDB-lite"/>
    </source>
</evidence>
<feature type="compositionally biased region" description="Basic and acidic residues" evidence="1">
    <location>
        <begin position="81"/>
        <end position="102"/>
    </location>
</feature>
<accession>A0A8H7N931</accession>
<evidence type="ECO:0000313" key="3">
    <source>
        <dbReference type="Proteomes" id="UP000616885"/>
    </source>
</evidence>
<feature type="compositionally biased region" description="Basic and acidic residues" evidence="1">
    <location>
        <begin position="110"/>
        <end position="140"/>
    </location>
</feature>
<feature type="region of interest" description="Disordered" evidence="1">
    <location>
        <begin position="59"/>
        <end position="140"/>
    </location>
</feature>
<sequence>MAGPTLGTLRIRILSPPSPSNSAPTDTQSQLATISEEEPLDEKPLWEKFGLESLEELGRFHKYEMARRRATRPIPTDEEAEHQHAEHLPKKAERAADPKDAGKINTIQDPDSKKDDESGKEEETPKGLDAGDKIDSATNE</sequence>
<comment type="caution">
    <text evidence="2">The sequence shown here is derived from an EMBL/GenBank/DDBJ whole genome shotgun (WGS) entry which is preliminary data.</text>
</comment>
<feature type="compositionally biased region" description="Polar residues" evidence="1">
    <location>
        <begin position="20"/>
        <end position="33"/>
    </location>
</feature>
<name>A0A8H7N931_BIOOC</name>
<reference evidence="2" key="1">
    <citation type="submission" date="2020-10" db="EMBL/GenBank/DDBJ databases">
        <title>High-Quality Genome Resource of Clonostachys rosea strain S41 by Oxford Nanopore Long-Read Sequencing.</title>
        <authorList>
            <person name="Wang H."/>
        </authorList>
    </citation>
    <scope>NUCLEOTIDE SEQUENCE</scope>
    <source>
        <strain evidence="2">S41</strain>
    </source>
</reference>
<dbReference type="AlphaFoldDB" id="A0A8H7N931"/>
<feature type="region of interest" description="Disordered" evidence="1">
    <location>
        <begin position="1"/>
        <end position="45"/>
    </location>
</feature>
<dbReference type="Proteomes" id="UP000616885">
    <property type="component" value="Unassembled WGS sequence"/>
</dbReference>
<proteinExistence type="predicted"/>
<evidence type="ECO:0000313" key="2">
    <source>
        <dbReference type="EMBL" id="KAF9751414.1"/>
    </source>
</evidence>
<organism evidence="2 3">
    <name type="scientific">Bionectria ochroleuca</name>
    <name type="common">Gliocladium roseum</name>
    <dbReference type="NCBI Taxonomy" id="29856"/>
    <lineage>
        <taxon>Eukaryota</taxon>
        <taxon>Fungi</taxon>
        <taxon>Dikarya</taxon>
        <taxon>Ascomycota</taxon>
        <taxon>Pezizomycotina</taxon>
        <taxon>Sordariomycetes</taxon>
        <taxon>Hypocreomycetidae</taxon>
        <taxon>Hypocreales</taxon>
        <taxon>Bionectriaceae</taxon>
        <taxon>Clonostachys</taxon>
    </lineage>
</organism>
<gene>
    <name evidence="2" type="ORF">IM811_013208</name>
</gene>
<protein>
    <submittedName>
        <fullName evidence="2">Uncharacterized protein</fullName>
    </submittedName>
</protein>
<dbReference type="EMBL" id="JADCTT010000005">
    <property type="protein sequence ID" value="KAF9751414.1"/>
    <property type="molecule type" value="Genomic_DNA"/>
</dbReference>